<dbReference type="PROSITE" id="PS50835">
    <property type="entry name" value="IG_LIKE"/>
    <property type="match status" value="4"/>
</dbReference>
<accession>A0A6A4STP4</accession>
<feature type="domain" description="Ig-like" evidence="1">
    <location>
        <begin position="79"/>
        <end position="156"/>
    </location>
</feature>
<name>A0A6A4STP4_SCOMX</name>
<dbReference type="Pfam" id="PF13927">
    <property type="entry name" value="Ig_3"/>
    <property type="match status" value="1"/>
</dbReference>
<dbReference type="InterPro" id="IPR013783">
    <property type="entry name" value="Ig-like_fold"/>
</dbReference>
<dbReference type="EMBL" id="VEVO01000009">
    <property type="protein sequence ID" value="KAF0036817.1"/>
    <property type="molecule type" value="Genomic_DNA"/>
</dbReference>
<dbReference type="InterPro" id="IPR003599">
    <property type="entry name" value="Ig_sub"/>
</dbReference>
<dbReference type="AlphaFoldDB" id="A0A6A4STP4"/>
<dbReference type="SUPFAM" id="SSF48726">
    <property type="entry name" value="Immunoglobulin"/>
    <property type="match status" value="4"/>
</dbReference>
<protein>
    <recommendedName>
        <fullName evidence="1">Ig-like domain-containing protein</fullName>
    </recommendedName>
</protein>
<dbReference type="PANTHER" id="PTHR46013">
    <property type="entry name" value="VASCULAR CELL ADHESION MOLECULE 1"/>
    <property type="match status" value="1"/>
</dbReference>
<dbReference type="PANTHER" id="PTHR46013:SF4">
    <property type="entry name" value="B-CELL RECEPTOR CD22-RELATED"/>
    <property type="match status" value="1"/>
</dbReference>
<dbReference type="Gene3D" id="2.60.40.10">
    <property type="entry name" value="Immunoglobulins"/>
    <property type="match status" value="4"/>
</dbReference>
<feature type="domain" description="Ig-like" evidence="1">
    <location>
        <begin position="249"/>
        <end position="327"/>
    </location>
</feature>
<dbReference type="CDD" id="cd00096">
    <property type="entry name" value="Ig"/>
    <property type="match status" value="1"/>
</dbReference>
<dbReference type="InterPro" id="IPR003989">
    <property type="entry name" value="VCAM-1"/>
</dbReference>
<dbReference type="GO" id="GO:0016020">
    <property type="term" value="C:membrane"/>
    <property type="evidence" value="ECO:0007669"/>
    <property type="project" value="InterPro"/>
</dbReference>
<evidence type="ECO:0000313" key="2">
    <source>
        <dbReference type="EMBL" id="KAF0036817.1"/>
    </source>
</evidence>
<comment type="caution">
    <text evidence="2">The sequence shown here is derived from an EMBL/GenBank/DDBJ whole genome shotgun (WGS) entry which is preliminary data.</text>
</comment>
<proteinExistence type="predicted"/>
<dbReference type="SMART" id="SM00408">
    <property type="entry name" value="IGc2"/>
    <property type="match status" value="4"/>
</dbReference>
<evidence type="ECO:0000259" key="1">
    <source>
        <dbReference type="PROSITE" id="PS50835"/>
    </source>
</evidence>
<dbReference type="GO" id="GO:0098609">
    <property type="term" value="P:cell-cell adhesion"/>
    <property type="evidence" value="ECO:0007669"/>
    <property type="project" value="InterPro"/>
</dbReference>
<dbReference type="Proteomes" id="UP000438429">
    <property type="component" value="Unassembled WGS sequence"/>
</dbReference>
<feature type="domain" description="Ig-like" evidence="1">
    <location>
        <begin position="164"/>
        <end position="241"/>
    </location>
</feature>
<dbReference type="InterPro" id="IPR003598">
    <property type="entry name" value="Ig_sub2"/>
</dbReference>
<reference evidence="2 3" key="1">
    <citation type="submission" date="2019-06" db="EMBL/GenBank/DDBJ databases">
        <title>Draft genomes of female and male turbot (Scophthalmus maximus).</title>
        <authorList>
            <person name="Xu H."/>
            <person name="Xu X.-W."/>
            <person name="Shao C."/>
            <person name="Chen S."/>
        </authorList>
    </citation>
    <scope>NUCLEOTIDE SEQUENCE [LARGE SCALE GENOMIC DNA]</scope>
    <source>
        <strain evidence="2">Ysfricsl-2016a</strain>
        <tissue evidence="2">Blood</tissue>
    </source>
</reference>
<organism evidence="2 3">
    <name type="scientific">Scophthalmus maximus</name>
    <name type="common">Turbot</name>
    <name type="synonym">Psetta maxima</name>
    <dbReference type="NCBI Taxonomy" id="52904"/>
    <lineage>
        <taxon>Eukaryota</taxon>
        <taxon>Metazoa</taxon>
        <taxon>Chordata</taxon>
        <taxon>Craniata</taxon>
        <taxon>Vertebrata</taxon>
        <taxon>Euteleostomi</taxon>
        <taxon>Actinopterygii</taxon>
        <taxon>Neopterygii</taxon>
        <taxon>Teleostei</taxon>
        <taxon>Neoteleostei</taxon>
        <taxon>Acanthomorphata</taxon>
        <taxon>Carangaria</taxon>
        <taxon>Pleuronectiformes</taxon>
        <taxon>Pleuronectoidei</taxon>
        <taxon>Scophthalmidae</taxon>
        <taxon>Scophthalmus</taxon>
    </lineage>
</organism>
<feature type="domain" description="Ig-like" evidence="1">
    <location>
        <begin position="1"/>
        <end position="71"/>
    </location>
</feature>
<evidence type="ECO:0000313" key="3">
    <source>
        <dbReference type="Proteomes" id="UP000438429"/>
    </source>
</evidence>
<gene>
    <name evidence="2" type="ORF">F2P81_009691</name>
</gene>
<dbReference type="PRINTS" id="PR01474">
    <property type="entry name" value="VCAM1"/>
</dbReference>
<dbReference type="Pfam" id="PF13895">
    <property type="entry name" value="Ig_2"/>
    <property type="match status" value="3"/>
</dbReference>
<dbReference type="SMART" id="SM00409">
    <property type="entry name" value="IG"/>
    <property type="match status" value="4"/>
</dbReference>
<dbReference type="InterPro" id="IPR007110">
    <property type="entry name" value="Ig-like_dom"/>
</dbReference>
<sequence length="399" mass="43883">MEGSSVTLTCSSDAQPAANYTWYKKNEREEFQLLLEGTRFVFSSIQSSDSGVYHCTAENELGRNSTDIIIAVKYAPRSPSVSVSPTGEIVEGSSVSLTCSSDANPAANCTWYRNHTRIGEPKNIHHFTAISSGDRGVYHCKCENKHGRNSTSKSIDVLYAPKLPSVSVSPTGEIVEGSSVTLTCSSDANPAANCTWHRNHTRIGEPKNIHHFTAISSGDRGVYHCKCENQYGHNSIMKSLDVLYAPKLPSVSVSPSGEIVEGSSVNLTCSSDANPPADYTWYKENSDSAKASEQIFIIADVRAEHGGNYLCAAQNIRGRHNSTVRLTVKAEAEVNLRGHIYHDNTDQPRQWNILQEKLYVLTFQTDNKVFNGQSFSKIGLLTLSGRKRRGALFRGKQQR</sequence>
<dbReference type="InterPro" id="IPR036179">
    <property type="entry name" value="Ig-like_dom_sf"/>
</dbReference>